<dbReference type="RefSeq" id="WP_069189656.1">
    <property type="nucleotide sequence ID" value="NZ_FLYE01000045.1"/>
</dbReference>
<keyword evidence="1" id="KW-0805">Transcription regulation</keyword>
<evidence type="ECO:0000256" key="1">
    <source>
        <dbReference type="ARBA" id="ARBA00023015"/>
    </source>
</evidence>
<keyword evidence="3" id="KW-0804">Transcription</keyword>
<feature type="domain" description="HTH arsR-type" evidence="4">
    <location>
        <begin position="1"/>
        <end position="94"/>
    </location>
</feature>
<evidence type="ECO:0000313" key="6">
    <source>
        <dbReference type="Proteomes" id="UP000231658"/>
    </source>
</evidence>
<dbReference type="GO" id="GO:0003700">
    <property type="term" value="F:DNA-binding transcription factor activity"/>
    <property type="evidence" value="ECO:0007669"/>
    <property type="project" value="InterPro"/>
</dbReference>
<dbReference type="CDD" id="cd00090">
    <property type="entry name" value="HTH_ARSR"/>
    <property type="match status" value="1"/>
</dbReference>
<dbReference type="InterPro" id="IPR051011">
    <property type="entry name" value="Metal_resp_trans_reg"/>
</dbReference>
<protein>
    <submittedName>
        <fullName evidence="5">Transcriptional regulator, ArsR family protein</fullName>
    </submittedName>
</protein>
<dbReference type="SMART" id="SM00418">
    <property type="entry name" value="HTH_ARSR"/>
    <property type="match status" value="1"/>
</dbReference>
<reference evidence="5 6" key="1">
    <citation type="submission" date="2016-07" db="EMBL/GenBank/DDBJ databases">
        <authorList>
            <person name="Lefevre C.T."/>
        </authorList>
    </citation>
    <scope>NUCLEOTIDE SEQUENCE [LARGE SCALE GENOMIC DNA]</scope>
    <source>
        <strain evidence="5">PR1</strain>
    </source>
</reference>
<dbReference type="Proteomes" id="UP000231658">
    <property type="component" value="Unassembled WGS sequence"/>
</dbReference>
<dbReference type="NCBIfam" id="NF033788">
    <property type="entry name" value="HTH_metalloreg"/>
    <property type="match status" value="1"/>
</dbReference>
<dbReference type="AlphaFoldDB" id="A0A1C3RK74"/>
<organism evidence="5 6">
    <name type="scientific">Candidatus Terasakiella magnetica</name>
    <dbReference type="NCBI Taxonomy" id="1867952"/>
    <lineage>
        <taxon>Bacteria</taxon>
        <taxon>Pseudomonadati</taxon>
        <taxon>Pseudomonadota</taxon>
        <taxon>Alphaproteobacteria</taxon>
        <taxon>Rhodospirillales</taxon>
        <taxon>Terasakiellaceae</taxon>
        <taxon>Terasakiella</taxon>
    </lineage>
</organism>
<dbReference type="InterPro" id="IPR036390">
    <property type="entry name" value="WH_DNA-bd_sf"/>
</dbReference>
<evidence type="ECO:0000256" key="3">
    <source>
        <dbReference type="ARBA" id="ARBA00023163"/>
    </source>
</evidence>
<dbReference type="InterPro" id="IPR001845">
    <property type="entry name" value="HTH_ArsR_DNA-bd_dom"/>
</dbReference>
<dbReference type="Gene3D" id="1.10.10.10">
    <property type="entry name" value="Winged helix-like DNA-binding domain superfamily/Winged helix DNA-binding domain"/>
    <property type="match status" value="1"/>
</dbReference>
<dbReference type="EMBL" id="FLYE01000045">
    <property type="protein sequence ID" value="SCA57643.1"/>
    <property type="molecule type" value="Genomic_DNA"/>
</dbReference>
<dbReference type="STRING" id="1867952.MTBPR1_60156"/>
<gene>
    <name evidence="5" type="ORF">MTBPR1_60156</name>
</gene>
<dbReference type="PANTHER" id="PTHR43132">
    <property type="entry name" value="ARSENICAL RESISTANCE OPERON REPRESSOR ARSR-RELATED"/>
    <property type="match status" value="1"/>
</dbReference>
<dbReference type="InterPro" id="IPR036388">
    <property type="entry name" value="WH-like_DNA-bd_sf"/>
</dbReference>
<keyword evidence="6" id="KW-1185">Reference proteome</keyword>
<sequence>MDQEIAVKRLGELGHNTRMSVFRLLVKAGDKGLPVGEVQKRLEISAPNLSHHLHRLIAVGLVKQVREGRTLHCFAQLDALHDVMGFLDAECCTL</sequence>
<dbReference type="InterPro" id="IPR011991">
    <property type="entry name" value="ArsR-like_HTH"/>
</dbReference>
<dbReference type="PANTHER" id="PTHR43132:SF2">
    <property type="entry name" value="ARSENICAL RESISTANCE OPERON REPRESSOR ARSR-RELATED"/>
    <property type="match status" value="1"/>
</dbReference>
<dbReference type="PROSITE" id="PS50987">
    <property type="entry name" value="HTH_ARSR_2"/>
    <property type="match status" value="1"/>
</dbReference>
<accession>A0A1C3RK74</accession>
<name>A0A1C3RK74_9PROT</name>
<evidence type="ECO:0000313" key="5">
    <source>
        <dbReference type="EMBL" id="SCA57643.1"/>
    </source>
</evidence>
<proteinExistence type="predicted"/>
<evidence type="ECO:0000259" key="4">
    <source>
        <dbReference type="PROSITE" id="PS50987"/>
    </source>
</evidence>
<dbReference type="Pfam" id="PF12840">
    <property type="entry name" value="HTH_20"/>
    <property type="match status" value="1"/>
</dbReference>
<dbReference type="SUPFAM" id="SSF46785">
    <property type="entry name" value="Winged helix' DNA-binding domain"/>
    <property type="match status" value="1"/>
</dbReference>
<dbReference type="OrthoDB" id="9804742at2"/>
<evidence type="ECO:0000256" key="2">
    <source>
        <dbReference type="ARBA" id="ARBA00023125"/>
    </source>
</evidence>
<keyword evidence="2" id="KW-0238">DNA-binding</keyword>
<dbReference type="GO" id="GO:0003677">
    <property type="term" value="F:DNA binding"/>
    <property type="evidence" value="ECO:0007669"/>
    <property type="project" value="UniProtKB-KW"/>
</dbReference>